<evidence type="ECO:0000313" key="2">
    <source>
        <dbReference type="Proteomes" id="UP001412239"/>
    </source>
</evidence>
<dbReference type="Proteomes" id="UP001412239">
    <property type="component" value="Unassembled WGS sequence"/>
</dbReference>
<gene>
    <name evidence="1" type="ORF">GSTUAT00004843001</name>
</gene>
<sequence>MRALVEETQCMHGSSFLARSRLVQLVYRLTHIRGSRAWYLKGLSDGGRRGRPRCGSAAERAIDRRNYGLRGGTGRRARRFWYLNMPLPVQKVIFVSVYKGCFTTRSKPAQDN</sequence>
<keyword evidence="2" id="KW-1185">Reference proteome</keyword>
<accession>A0A292PU29</accession>
<dbReference type="EMBL" id="LN891032">
    <property type="protein sequence ID" value="CUS11046.1"/>
    <property type="molecule type" value="Genomic_DNA"/>
</dbReference>
<protein>
    <submittedName>
        <fullName evidence="1">Uncharacterized protein</fullName>
    </submittedName>
</protein>
<dbReference type="AlphaFoldDB" id="A0A292PU29"/>
<evidence type="ECO:0000313" key="1">
    <source>
        <dbReference type="EMBL" id="CUS11046.1"/>
    </source>
</evidence>
<name>A0A292PU29_9PEZI</name>
<proteinExistence type="predicted"/>
<organism evidence="1 2">
    <name type="scientific">Tuber aestivum</name>
    <name type="common">summer truffle</name>
    <dbReference type="NCBI Taxonomy" id="59557"/>
    <lineage>
        <taxon>Eukaryota</taxon>
        <taxon>Fungi</taxon>
        <taxon>Dikarya</taxon>
        <taxon>Ascomycota</taxon>
        <taxon>Pezizomycotina</taxon>
        <taxon>Pezizomycetes</taxon>
        <taxon>Pezizales</taxon>
        <taxon>Tuberaceae</taxon>
        <taxon>Tuber</taxon>
    </lineage>
</organism>
<reference evidence="1" key="1">
    <citation type="submission" date="2015-10" db="EMBL/GenBank/DDBJ databases">
        <authorList>
            <person name="Regsiter A."/>
            <person name="william w."/>
        </authorList>
    </citation>
    <scope>NUCLEOTIDE SEQUENCE</scope>
    <source>
        <strain evidence="1">Montdore</strain>
    </source>
</reference>